<reference evidence="3" key="1">
    <citation type="submission" date="2021-02" db="EMBL/GenBank/DDBJ databases">
        <authorList>
            <person name="Dougan E. K."/>
            <person name="Rhodes N."/>
            <person name="Thang M."/>
            <person name="Chan C."/>
        </authorList>
    </citation>
    <scope>NUCLEOTIDE SEQUENCE</scope>
</reference>
<organism evidence="3 4">
    <name type="scientific">Polarella glacialis</name>
    <name type="common">Dinoflagellate</name>
    <dbReference type="NCBI Taxonomy" id="89957"/>
    <lineage>
        <taxon>Eukaryota</taxon>
        <taxon>Sar</taxon>
        <taxon>Alveolata</taxon>
        <taxon>Dinophyceae</taxon>
        <taxon>Suessiales</taxon>
        <taxon>Suessiaceae</taxon>
        <taxon>Polarella</taxon>
    </lineage>
</organism>
<keyword evidence="1" id="KW-0812">Transmembrane</keyword>
<dbReference type="OMA" id="FERFTCL"/>
<dbReference type="Proteomes" id="UP000654075">
    <property type="component" value="Unassembled WGS sequence"/>
</dbReference>
<keyword evidence="4" id="KW-1185">Reference proteome</keyword>
<evidence type="ECO:0000313" key="4">
    <source>
        <dbReference type="Proteomes" id="UP000654075"/>
    </source>
</evidence>
<feature type="transmembrane region" description="Helical" evidence="1">
    <location>
        <begin position="41"/>
        <end position="61"/>
    </location>
</feature>
<feature type="transmembrane region" description="Helical" evidence="1">
    <location>
        <begin position="211"/>
        <end position="235"/>
    </location>
</feature>
<comment type="caution">
    <text evidence="3">The sequence shown here is derived from an EMBL/GenBank/DDBJ whole genome shotgun (WGS) entry which is preliminary data.</text>
</comment>
<evidence type="ECO:0000313" key="3">
    <source>
        <dbReference type="EMBL" id="CAE8582941.1"/>
    </source>
</evidence>
<dbReference type="AlphaFoldDB" id="A0A813D3S9"/>
<evidence type="ECO:0000256" key="1">
    <source>
        <dbReference type="SAM" id="Phobius"/>
    </source>
</evidence>
<dbReference type="Pfam" id="PF00487">
    <property type="entry name" value="FA_desaturase"/>
    <property type="match status" value="1"/>
</dbReference>
<dbReference type="OrthoDB" id="438058at2759"/>
<dbReference type="EMBL" id="CAJNNV010000542">
    <property type="protein sequence ID" value="CAE8582941.1"/>
    <property type="molecule type" value="Genomic_DNA"/>
</dbReference>
<dbReference type="InterPro" id="IPR005804">
    <property type="entry name" value="FA_desaturase_dom"/>
</dbReference>
<protein>
    <recommendedName>
        <fullName evidence="2">Fatty acid desaturase domain-containing protein</fullName>
    </recommendedName>
</protein>
<accession>A0A813D3S9</accession>
<dbReference type="GO" id="GO:0046513">
    <property type="term" value="P:ceramide biosynthetic process"/>
    <property type="evidence" value="ECO:0007669"/>
    <property type="project" value="TreeGrafter"/>
</dbReference>
<keyword evidence="1" id="KW-0472">Membrane</keyword>
<feature type="domain" description="Fatty acid desaturase" evidence="2">
    <location>
        <begin position="65"/>
        <end position="303"/>
    </location>
</feature>
<evidence type="ECO:0000259" key="2">
    <source>
        <dbReference type="Pfam" id="PF00487"/>
    </source>
</evidence>
<sequence>MTKGEDWSYAKSSERPDRPLSNAQLAVLTARSDRAGFLHLGLQYGQILAGALLIAGTGMFGRMLGMCLMGFGLVTMGHCAQHECIHNTAFRTRRINNIVSWLASLPRLTNPIWERMLHKDHHTYTNDPARDPEIMAGSPANALPGDIYSYVTKILRIGGGKYGLGVWSARVAILTTCAAGRIVGYSGFDLVPEKKATFVKADLQRSCRLQLGFYAAIILLVAYTNSWAAAAKYWLLPMLVGEPLHAFFHIAHHLNCEHDYKNGRANTRTTPAPSFVRFNMWNHLYPSIPFHQLPAAHDALHGHFAHQSSSAVSMHRDLVAKWIPHFQERLKFGTEKVETEWVPCAE</sequence>
<keyword evidence="1" id="KW-1133">Transmembrane helix</keyword>
<dbReference type="PANTHER" id="PTHR12879:SF8">
    <property type="entry name" value="SPHINGOLIPID DELTA(4)-DESATURASE DES1"/>
    <property type="match status" value="1"/>
</dbReference>
<dbReference type="PANTHER" id="PTHR12879">
    <property type="entry name" value="SPHINGOLIPID DELTA 4 DESATURASE/C-4 HYDROXYLASE PROTEIN DES2"/>
    <property type="match status" value="1"/>
</dbReference>
<name>A0A813D3S9_POLGL</name>
<proteinExistence type="predicted"/>
<gene>
    <name evidence="3" type="ORF">PGLA1383_LOCUS1930</name>
</gene>
<dbReference type="GO" id="GO:0016020">
    <property type="term" value="C:membrane"/>
    <property type="evidence" value="ECO:0007669"/>
    <property type="project" value="GOC"/>
</dbReference>
<dbReference type="GO" id="GO:0042284">
    <property type="term" value="F:sphingolipid delta-4 desaturase activity"/>
    <property type="evidence" value="ECO:0007669"/>
    <property type="project" value="TreeGrafter"/>
</dbReference>